<gene>
    <name evidence="1" type="ORF">Fcan01_21105</name>
</gene>
<name>A0A226DEE6_FOLCA</name>
<sequence>MYTYFSMYLLTSLGSTHANIRPGFLYLARTPTSSLILFPSPKVDIFLRLALFNSSHLKHFLHVSISPTSPLQSYRMVSPRWLGVSHWTCSVLIVFLSDTLSEARTYLHLQTNQVEDMRYDDSVLDLPTCRDDSICGFLQANSHGINVQQRCACPGVGARCPLTWDTFDGHSVTMGSDQYKVSQSQSAPFYASMIHCVTCFFSMWEQSHISEKRKLSSLRAHFSYKEVMLIMSLSCPEYDIGVPFYACINPHTDKITADFSSTGTTFSWGCLGNLTPNSMMTSILTPKITKGEPNFLSTGQYATQKPSLLCYVRVNDVVLFLQYCGAAPELKVCANMYTAYTSLMMYAKVKEEDENMLSATSAEKDDEKLVLSSDHLKCICPETHNYVLVHKGFSSPEVDTEAIHLSYICSPLGTCSAGEPCKTLSSTPSQFLVQRKCNCPSGLRCPTETTKGITSTLWNKGFSFEIRCQK</sequence>
<dbReference type="EMBL" id="LNIX01000020">
    <property type="protein sequence ID" value="OXA43955.1"/>
    <property type="molecule type" value="Genomic_DNA"/>
</dbReference>
<dbReference type="Proteomes" id="UP000198287">
    <property type="component" value="Unassembled WGS sequence"/>
</dbReference>
<organism evidence="1 2">
    <name type="scientific">Folsomia candida</name>
    <name type="common">Springtail</name>
    <dbReference type="NCBI Taxonomy" id="158441"/>
    <lineage>
        <taxon>Eukaryota</taxon>
        <taxon>Metazoa</taxon>
        <taxon>Ecdysozoa</taxon>
        <taxon>Arthropoda</taxon>
        <taxon>Hexapoda</taxon>
        <taxon>Collembola</taxon>
        <taxon>Entomobryomorpha</taxon>
        <taxon>Isotomoidea</taxon>
        <taxon>Isotomidae</taxon>
        <taxon>Proisotominae</taxon>
        <taxon>Folsomia</taxon>
    </lineage>
</organism>
<comment type="caution">
    <text evidence="1">The sequence shown here is derived from an EMBL/GenBank/DDBJ whole genome shotgun (WGS) entry which is preliminary data.</text>
</comment>
<protein>
    <submittedName>
        <fullName evidence="1">Uncharacterized protein</fullName>
    </submittedName>
</protein>
<proteinExistence type="predicted"/>
<evidence type="ECO:0000313" key="1">
    <source>
        <dbReference type="EMBL" id="OXA43955.1"/>
    </source>
</evidence>
<evidence type="ECO:0000313" key="2">
    <source>
        <dbReference type="Proteomes" id="UP000198287"/>
    </source>
</evidence>
<dbReference type="Gene3D" id="2.20.20.160">
    <property type="match status" value="2"/>
</dbReference>
<dbReference type="OrthoDB" id="6489792at2759"/>
<accession>A0A226DEE6</accession>
<dbReference type="AlphaFoldDB" id="A0A226DEE6"/>
<keyword evidence="2" id="KW-1185">Reference proteome</keyword>
<reference evidence="1 2" key="1">
    <citation type="submission" date="2015-12" db="EMBL/GenBank/DDBJ databases">
        <title>The genome of Folsomia candida.</title>
        <authorList>
            <person name="Faddeeva A."/>
            <person name="Derks M.F."/>
            <person name="Anvar Y."/>
            <person name="Smit S."/>
            <person name="Van Straalen N."/>
            <person name="Roelofs D."/>
        </authorList>
    </citation>
    <scope>NUCLEOTIDE SEQUENCE [LARGE SCALE GENOMIC DNA]</scope>
    <source>
        <strain evidence="1 2">VU population</strain>
        <tissue evidence="1">Whole body</tissue>
    </source>
</reference>